<feature type="binding site" evidence="23">
    <location>
        <position position="302"/>
    </location>
    <ligand>
        <name>Mg(2+)</name>
        <dbReference type="ChEBI" id="CHEBI:18420"/>
        <label>1</label>
        <note>catalytic</note>
    </ligand>
</feature>
<evidence type="ECO:0000256" key="13">
    <source>
        <dbReference type="ARBA" id="ARBA00023034"/>
    </source>
</evidence>
<evidence type="ECO:0000256" key="23">
    <source>
        <dbReference type="PIRSR" id="PIRSR600760-2"/>
    </source>
</evidence>
<dbReference type="Proteomes" id="UP000694393">
    <property type="component" value="Unplaced"/>
</dbReference>
<evidence type="ECO:0000256" key="18">
    <source>
        <dbReference type="ARBA" id="ARBA00042064"/>
    </source>
</evidence>
<evidence type="ECO:0000256" key="15">
    <source>
        <dbReference type="ARBA" id="ARBA00023180"/>
    </source>
</evidence>
<dbReference type="InterPro" id="IPR050725">
    <property type="entry name" value="CysQ/Inositol_MonoPase"/>
</dbReference>
<evidence type="ECO:0000256" key="3">
    <source>
        <dbReference type="ARBA" id="ARBA00004678"/>
    </source>
</evidence>
<keyword evidence="12" id="KW-0007">Acetylation</keyword>
<evidence type="ECO:0000256" key="14">
    <source>
        <dbReference type="ARBA" id="ARBA00023136"/>
    </source>
</evidence>
<evidence type="ECO:0000313" key="25">
    <source>
        <dbReference type="Ensembl" id="ENSPCEP00000015420.1"/>
    </source>
</evidence>
<feature type="binding site" evidence="23">
    <location>
        <position position="136"/>
    </location>
    <ligand>
        <name>Mg(2+)</name>
        <dbReference type="ChEBI" id="CHEBI:18420"/>
        <label>1</label>
        <note>catalytic</note>
    </ligand>
</feature>
<evidence type="ECO:0000256" key="19">
    <source>
        <dbReference type="ARBA" id="ARBA00042119"/>
    </source>
</evidence>
<keyword evidence="10" id="KW-0735">Signal-anchor</keyword>
<evidence type="ECO:0000256" key="8">
    <source>
        <dbReference type="ARBA" id="ARBA00022801"/>
    </source>
</evidence>
<dbReference type="CDD" id="cd01640">
    <property type="entry name" value="IPPase"/>
    <property type="match status" value="1"/>
</dbReference>
<keyword evidence="26" id="KW-1185">Reference proteome</keyword>
<keyword evidence="7 23" id="KW-0479">Metal-binding</keyword>
<dbReference type="PANTHER" id="PTHR43028">
    <property type="entry name" value="3'(2'),5'-BISPHOSPHATE NUCLEOTIDASE 1"/>
    <property type="match status" value="1"/>
</dbReference>
<dbReference type="GO" id="GO:0008441">
    <property type="term" value="F:3'(2'),5'-bisphosphate nucleotidase activity"/>
    <property type="evidence" value="ECO:0007669"/>
    <property type="project" value="UniProtKB-EC"/>
</dbReference>
<feature type="binding site" evidence="23">
    <location>
        <position position="178"/>
    </location>
    <ligand>
        <name>Mg(2+)</name>
        <dbReference type="ChEBI" id="CHEBI:18420"/>
        <label>1</label>
        <note>catalytic</note>
    </ligand>
</feature>
<feature type="binding site" evidence="23">
    <location>
        <position position="176"/>
    </location>
    <ligand>
        <name>Mg(2+)</name>
        <dbReference type="ChEBI" id="CHEBI:18420"/>
        <label>1</label>
        <note>catalytic</note>
    </ligand>
</feature>
<evidence type="ECO:0000256" key="10">
    <source>
        <dbReference type="ARBA" id="ARBA00022968"/>
    </source>
</evidence>
<reference evidence="25" key="1">
    <citation type="submission" date="2025-08" db="UniProtKB">
        <authorList>
            <consortium name="Ensembl"/>
        </authorList>
    </citation>
    <scope>IDENTIFICATION</scope>
</reference>
<evidence type="ECO:0000256" key="17">
    <source>
        <dbReference type="ARBA" id="ARBA00039400"/>
    </source>
</evidence>
<dbReference type="PROSITE" id="PS00630">
    <property type="entry name" value="IMP_2"/>
    <property type="match status" value="1"/>
</dbReference>
<name>A0A8C8S8H6_9SAUR</name>
<dbReference type="Ensembl" id="ENSPCET00000015972.1">
    <property type="protein sequence ID" value="ENSPCEP00000015420.1"/>
    <property type="gene ID" value="ENSPCEG00000012181.1"/>
</dbReference>
<dbReference type="EC" id="3.1.3.7" evidence="5"/>
<dbReference type="SUPFAM" id="SSF56655">
    <property type="entry name" value="Carbohydrate phosphatase"/>
    <property type="match status" value="1"/>
</dbReference>
<evidence type="ECO:0000256" key="5">
    <source>
        <dbReference type="ARBA" id="ARBA00012633"/>
    </source>
</evidence>
<evidence type="ECO:0000256" key="1">
    <source>
        <dbReference type="ARBA" id="ARBA00001625"/>
    </source>
</evidence>
<evidence type="ECO:0000256" key="9">
    <source>
        <dbReference type="ARBA" id="ARBA00022842"/>
    </source>
</evidence>
<keyword evidence="6" id="KW-0812">Transmembrane</keyword>
<dbReference type="GO" id="GO:0005794">
    <property type="term" value="C:Golgi apparatus"/>
    <property type="evidence" value="ECO:0007669"/>
    <property type="project" value="UniProtKB-SubCell"/>
</dbReference>
<keyword evidence="15" id="KW-0325">Glycoprotein</keyword>
<evidence type="ECO:0000256" key="20">
    <source>
        <dbReference type="ARBA" id="ARBA00042166"/>
    </source>
</evidence>
<keyword evidence="8" id="KW-0378">Hydrolase</keyword>
<dbReference type="Gene3D" id="3.30.540.10">
    <property type="entry name" value="Fructose-1,6-Bisphosphatase, subunit A, domain 1"/>
    <property type="match status" value="1"/>
</dbReference>
<dbReference type="AlphaFoldDB" id="A0A8C8S8H6"/>
<evidence type="ECO:0000256" key="11">
    <source>
        <dbReference type="ARBA" id="ARBA00022989"/>
    </source>
</evidence>
<accession>A0A8C8S8H6</accession>
<evidence type="ECO:0000256" key="12">
    <source>
        <dbReference type="ARBA" id="ARBA00022990"/>
    </source>
</evidence>
<evidence type="ECO:0000256" key="7">
    <source>
        <dbReference type="ARBA" id="ARBA00022723"/>
    </source>
</evidence>
<comment type="subcellular location">
    <subcellularLocation>
        <location evidence="16">Golgi apparatus</location>
        <location evidence="16">trans-Golgi network membrane</location>
        <topology evidence="16">Single-pass type II membrane protein</topology>
    </subcellularLocation>
</comment>
<keyword evidence="14" id="KW-0472">Membrane</keyword>
<dbReference type="InterPro" id="IPR020550">
    <property type="entry name" value="Inositol_monophosphatase_CS"/>
</dbReference>
<dbReference type="Gene3D" id="3.40.190.80">
    <property type="match status" value="1"/>
</dbReference>
<dbReference type="FunFam" id="3.40.190.80:FF:000007">
    <property type="entry name" value="Blast:Putative inositol monophosphatase 3"/>
    <property type="match status" value="1"/>
</dbReference>
<evidence type="ECO:0000256" key="6">
    <source>
        <dbReference type="ARBA" id="ARBA00022692"/>
    </source>
</evidence>
<dbReference type="GO" id="GO:0046872">
    <property type="term" value="F:metal ion binding"/>
    <property type="evidence" value="ECO:0007669"/>
    <property type="project" value="UniProtKB-KW"/>
</dbReference>
<evidence type="ECO:0000256" key="24">
    <source>
        <dbReference type="SAM" id="MobiDB-lite"/>
    </source>
</evidence>
<evidence type="ECO:0000256" key="22">
    <source>
        <dbReference type="ARBA" id="ARBA00046205"/>
    </source>
</evidence>
<feature type="region of interest" description="Disordered" evidence="24">
    <location>
        <begin position="89"/>
        <end position="110"/>
    </location>
</feature>
<evidence type="ECO:0000256" key="4">
    <source>
        <dbReference type="ARBA" id="ARBA00009759"/>
    </source>
</evidence>
<keyword evidence="9 23" id="KW-0460">Magnesium</keyword>
<organism evidence="25 26">
    <name type="scientific">Pelusios castaneus</name>
    <name type="common">West African mud turtle</name>
    <dbReference type="NCBI Taxonomy" id="367368"/>
    <lineage>
        <taxon>Eukaryota</taxon>
        <taxon>Metazoa</taxon>
        <taxon>Chordata</taxon>
        <taxon>Craniata</taxon>
        <taxon>Vertebrata</taxon>
        <taxon>Euteleostomi</taxon>
        <taxon>Archelosauria</taxon>
        <taxon>Testudinata</taxon>
        <taxon>Testudines</taxon>
        <taxon>Pleurodira</taxon>
        <taxon>Pelomedusidae</taxon>
        <taxon>Pelusios</taxon>
    </lineage>
</organism>
<keyword evidence="13" id="KW-0333">Golgi apparatus</keyword>
<dbReference type="GO" id="GO:0001501">
    <property type="term" value="P:skeletal system development"/>
    <property type="evidence" value="ECO:0007669"/>
    <property type="project" value="TreeGrafter"/>
</dbReference>
<dbReference type="FunFam" id="3.30.540.10:FF:000012">
    <property type="entry name" value="Blast:Putative inositol monophosphatase 3"/>
    <property type="match status" value="1"/>
</dbReference>
<evidence type="ECO:0000256" key="16">
    <source>
        <dbReference type="ARBA" id="ARBA00037848"/>
    </source>
</evidence>
<protein>
    <recommendedName>
        <fullName evidence="17">Golgi-resident adenosine 3',5'-bisphosphate 3'-phosphatase</fullName>
        <ecNumber evidence="5">3.1.3.7</ecNumber>
    </recommendedName>
    <alternativeName>
        <fullName evidence="21">3'(2'), 5'-bisphosphate nucleotidase 2</fullName>
    </alternativeName>
    <alternativeName>
        <fullName evidence="20">Inositol monophosphatase domain-containing protein 1</fullName>
    </alternativeName>
    <alternativeName>
        <fullName evidence="19">Myo-inositol monophosphatase A3</fullName>
    </alternativeName>
    <alternativeName>
        <fullName evidence="18">Phosphoadenosine phosphate 3'-nucleotidase</fullName>
    </alternativeName>
</protein>
<evidence type="ECO:0000313" key="26">
    <source>
        <dbReference type="Proteomes" id="UP000694393"/>
    </source>
</evidence>
<evidence type="ECO:0000256" key="2">
    <source>
        <dbReference type="ARBA" id="ARBA00001946"/>
    </source>
</evidence>
<dbReference type="InterPro" id="IPR000760">
    <property type="entry name" value="Inositol_monophosphatase-like"/>
</dbReference>
<dbReference type="Pfam" id="PF00459">
    <property type="entry name" value="Inositol_P"/>
    <property type="match status" value="1"/>
</dbReference>
<dbReference type="PANTHER" id="PTHR43028:SF6">
    <property type="entry name" value="GOLGI-RESIDENT ADENOSINE 3',5'-BISPHOSPHATE 3'-PHOSPHATASE"/>
    <property type="match status" value="1"/>
</dbReference>
<dbReference type="GO" id="GO:0046854">
    <property type="term" value="P:phosphatidylinositol phosphate biosynthetic process"/>
    <property type="evidence" value="ECO:0007669"/>
    <property type="project" value="InterPro"/>
</dbReference>
<sequence length="361" mass="39043">MAPMGIRLSPLGLTVFCLLGLGVLYHLYSGFLAGRFALFVLGEQGERAGGGPDAAPGSLPEGPVDLRELLAVSVLAAAKGGEEVRRVRESNALNEKAKGKTREGAEEKMTRGDVLSNRKMFYLLKDAFPGVQINTEEHIDAPDKETISWDRSIPEDIKKKIQSKNVPAESVTVWIDPLDATQEYTENLRQYVTTMVCVAVNGEPVIGVIHKPFSGYTAWAMVDGGSNVKARASYNEKTPRIIVSRSHAGKVEQVARQTFGNKTVIIPAGGAGYKVLALLDVPDKKQEKADVYIHVTYIKKWDICAGNAVLKALGGHMTTLTGEEISYTGSDGNEGGLLASINVNHKALIDKLPDLEKASRK</sequence>
<evidence type="ECO:0000256" key="21">
    <source>
        <dbReference type="ARBA" id="ARBA00043030"/>
    </source>
</evidence>
<comment type="similarity">
    <text evidence="4">Belongs to the inositol monophosphatase superfamily.</text>
</comment>
<comment type="pathway">
    <text evidence="3">Sulfur metabolism.</text>
</comment>
<comment type="catalytic activity">
    <reaction evidence="1">
        <text>adenosine 3',5'-bisphosphate + H2O = AMP + phosphate</text>
        <dbReference type="Rhea" id="RHEA:10040"/>
        <dbReference type="ChEBI" id="CHEBI:15377"/>
        <dbReference type="ChEBI" id="CHEBI:43474"/>
        <dbReference type="ChEBI" id="CHEBI:58343"/>
        <dbReference type="ChEBI" id="CHEBI:456215"/>
        <dbReference type="EC" id="3.1.3.7"/>
    </reaction>
</comment>
<proteinExistence type="inferred from homology"/>
<reference evidence="25" key="2">
    <citation type="submission" date="2025-09" db="UniProtKB">
        <authorList>
            <consortium name="Ensembl"/>
        </authorList>
    </citation>
    <scope>IDENTIFICATION</scope>
</reference>
<feature type="binding site" evidence="23">
    <location>
        <position position="179"/>
    </location>
    <ligand>
        <name>Mg(2+)</name>
        <dbReference type="ChEBI" id="CHEBI:18420"/>
        <label>1</label>
        <note>catalytic</note>
    </ligand>
</feature>
<comment type="cofactor">
    <cofactor evidence="2 23">
        <name>Mg(2+)</name>
        <dbReference type="ChEBI" id="CHEBI:18420"/>
    </cofactor>
</comment>
<dbReference type="GO" id="GO:0008254">
    <property type="term" value="F:3'-nucleotidase activity"/>
    <property type="evidence" value="ECO:0007669"/>
    <property type="project" value="TreeGrafter"/>
</dbReference>
<comment type="function">
    <text evidence="22">Exhibits 3'-nucleotidase activity toward adenosine 3',5'-bisphosphate (PAP), namely hydrolyzes adenosine 3',5'-bisphosphate into adenosine 5'-monophosphate (AMP) and a phosphate. May play a role in the formation of skeletal elements derived through endochondral ossification, possibly by clearing adenosine 3',5'-bisphosphate produced by Golgi sulfotransferases during glycosaminoglycan sulfation. Has no activity toward 3'-phosphoadenosine 5'-phosphosulfate (PAPS) or inositol phosphate (IP) substrates including I(1)P, I(1,4)P2, I(1,3,4)P3, I(1,4,5)P3 and I(1,3,4,5)P4.</text>
</comment>
<keyword evidence="11" id="KW-1133">Transmembrane helix</keyword>